<reference evidence="1 2" key="1">
    <citation type="submission" date="2023-12" db="EMBL/GenBank/DDBJ databases">
        <title>Streptomyces sp. V4-01.</title>
        <authorList>
            <person name="Somphong A."/>
            <person name="Phongsopitanun W."/>
        </authorList>
    </citation>
    <scope>NUCLEOTIDE SEQUENCE [LARGE SCALE GENOMIC DNA]</scope>
    <source>
        <strain evidence="1 2">V4-01</strain>
    </source>
</reference>
<evidence type="ECO:0008006" key="3">
    <source>
        <dbReference type="Google" id="ProtNLM"/>
    </source>
</evidence>
<evidence type="ECO:0000313" key="1">
    <source>
        <dbReference type="EMBL" id="MEE4541253.1"/>
    </source>
</evidence>
<name>A0ABU7P609_9ACTN</name>
<accession>A0ABU7P609</accession>
<sequence length="108" mass="10232">MAGSVIAVGVGAPAFADAPAAAPAMPTSINSGVDQLMAAQPVQQVLDGTHLTSTAAQVDHTADAVPANALLGQATDAAKSGPLSTLTGALPVASLLGGLPLNGLPLGG</sequence>
<gene>
    <name evidence="1" type="ORF">V2S66_04635</name>
</gene>
<protein>
    <recommendedName>
        <fullName evidence="3">ATP-binding protein</fullName>
    </recommendedName>
</protein>
<evidence type="ECO:0000313" key="2">
    <source>
        <dbReference type="Proteomes" id="UP001344658"/>
    </source>
</evidence>
<keyword evidence="2" id="KW-1185">Reference proteome</keyword>
<dbReference type="Proteomes" id="UP001344658">
    <property type="component" value="Unassembled WGS sequence"/>
</dbReference>
<dbReference type="RefSeq" id="WP_330793127.1">
    <property type="nucleotide sequence ID" value="NZ_JAZEWV010000002.1"/>
</dbReference>
<dbReference type="EMBL" id="JAZEWV010000002">
    <property type="protein sequence ID" value="MEE4541253.1"/>
    <property type="molecule type" value="Genomic_DNA"/>
</dbReference>
<organism evidence="1 2">
    <name type="scientific">Actinacidiphila polyblastidii</name>
    <dbReference type="NCBI Taxonomy" id="3110430"/>
    <lineage>
        <taxon>Bacteria</taxon>
        <taxon>Bacillati</taxon>
        <taxon>Actinomycetota</taxon>
        <taxon>Actinomycetes</taxon>
        <taxon>Kitasatosporales</taxon>
        <taxon>Streptomycetaceae</taxon>
        <taxon>Actinacidiphila</taxon>
    </lineage>
</organism>
<proteinExistence type="predicted"/>
<comment type="caution">
    <text evidence="1">The sequence shown here is derived from an EMBL/GenBank/DDBJ whole genome shotgun (WGS) entry which is preliminary data.</text>
</comment>